<sequence>MIRTALLAGAALLAAACAPQPAASTASTDTAVQSADASACAQRGGTMQRVGRLQSWQCVVTYADAGKRCTDGDQCQGDCWLEDGAPPKPGQPATGVCQPTSSRFGCHTTVKDGKADVGLCID</sequence>
<evidence type="ECO:0000313" key="2">
    <source>
        <dbReference type="EMBL" id="URI14260.1"/>
    </source>
</evidence>
<dbReference type="PROSITE" id="PS51257">
    <property type="entry name" value="PROKAR_LIPOPROTEIN"/>
    <property type="match status" value="1"/>
</dbReference>
<dbReference type="EMBL" id="CP097649">
    <property type="protein sequence ID" value="URI14260.1"/>
    <property type="molecule type" value="Genomic_DNA"/>
</dbReference>
<dbReference type="RefSeq" id="WP_249750008.1">
    <property type="nucleotide sequence ID" value="NZ_CP097298.1"/>
</dbReference>
<evidence type="ECO:0000313" key="3">
    <source>
        <dbReference type="Proteomes" id="UP001055429"/>
    </source>
</evidence>
<evidence type="ECO:0008006" key="4">
    <source>
        <dbReference type="Google" id="ProtNLM"/>
    </source>
</evidence>
<dbReference type="Proteomes" id="UP001055429">
    <property type="component" value="Chromosome"/>
</dbReference>
<evidence type="ECO:0000256" key="1">
    <source>
        <dbReference type="SAM" id="SignalP"/>
    </source>
</evidence>
<feature type="chain" id="PRO_5046053931" description="Lipoprotein" evidence="1">
    <location>
        <begin position="23"/>
        <end position="122"/>
    </location>
</feature>
<organism evidence="2 3">
    <name type="scientific">Brevundimonas albigilva</name>
    <dbReference type="NCBI Taxonomy" id="1312364"/>
    <lineage>
        <taxon>Bacteria</taxon>
        <taxon>Pseudomonadati</taxon>
        <taxon>Pseudomonadota</taxon>
        <taxon>Alphaproteobacteria</taxon>
        <taxon>Caulobacterales</taxon>
        <taxon>Caulobacteraceae</taxon>
        <taxon>Brevundimonas</taxon>
    </lineage>
</organism>
<protein>
    <recommendedName>
        <fullName evidence="4">Lipoprotein</fullName>
    </recommendedName>
</protein>
<keyword evidence="3" id="KW-1185">Reference proteome</keyword>
<name>A0ABY4SNK2_9CAUL</name>
<feature type="signal peptide" evidence="1">
    <location>
        <begin position="1"/>
        <end position="22"/>
    </location>
</feature>
<accession>A0ABY4SNK2</accession>
<reference evidence="2" key="1">
    <citation type="submission" date="2022-05" db="EMBL/GenBank/DDBJ databases">
        <title>Brevundimonas albigilva TT17 genome sequence.</title>
        <authorList>
            <person name="Lee K."/>
            <person name="Son H."/>
        </authorList>
    </citation>
    <scope>NUCLEOTIDE SEQUENCE</scope>
    <source>
        <strain evidence="2">TT17</strain>
    </source>
</reference>
<keyword evidence="1" id="KW-0732">Signal</keyword>
<proteinExistence type="predicted"/>
<gene>
    <name evidence="2" type="ORF">M8231_10540</name>
</gene>